<gene>
    <name evidence="2" type="ORF">BO71DRAFT_441269</name>
</gene>
<evidence type="ECO:0000313" key="3">
    <source>
        <dbReference type="Proteomes" id="UP000247810"/>
    </source>
</evidence>
<dbReference type="STRING" id="1448320.A0A319ESY5"/>
<dbReference type="AlphaFoldDB" id="A0A319ESY5"/>
<dbReference type="OrthoDB" id="422086at2759"/>
<organism evidence="2 3">
    <name type="scientific">Aspergillus ellipticus CBS 707.79</name>
    <dbReference type="NCBI Taxonomy" id="1448320"/>
    <lineage>
        <taxon>Eukaryota</taxon>
        <taxon>Fungi</taxon>
        <taxon>Dikarya</taxon>
        <taxon>Ascomycota</taxon>
        <taxon>Pezizomycotina</taxon>
        <taxon>Eurotiomycetes</taxon>
        <taxon>Eurotiomycetidae</taxon>
        <taxon>Eurotiales</taxon>
        <taxon>Aspergillaceae</taxon>
        <taxon>Aspergillus</taxon>
        <taxon>Aspergillus subgen. Circumdati</taxon>
    </lineage>
</organism>
<dbReference type="Proteomes" id="UP000247810">
    <property type="component" value="Unassembled WGS sequence"/>
</dbReference>
<accession>A0A319ESY5</accession>
<proteinExistence type="predicted"/>
<dbReference type="EMBL" id="KZ825879">
    <property type="protein sequence ID" value="PYH94132.1"/>
    <property type="molecule type" value="Genomic_DNA"/>
</dbReference>
<dbReference type="VEuPathDB" id="FungiDB:BO71DRAFT_441269"/>
<name>A0A319ESY5_9EURO</name>
<keyword evidence="3" id="KW-1185">Reference proteome</keyword>
<protein>
    <submittedName>
        <fullName evidence="2">Uncharacterized protein</fullName>
    </submittedName>
</protein>
<feature type="compositionally biased region" description="Low complexity" evidence="1">
    <location>
        <begin position="41"/>
        <end position="52"/>
    </location>
</feature>
<feature type="region of interest" description="Disordered" evidence="1">
    <location>
        <begin position="31"/>
        <end position="98"/>
    </location>
</feature>
<sequence length="413" mass="44305">MSSTSKMHTLADVDDTVGFMAAARALRMKPYGTPPAHLMNASSDKGSDKSSAPQSRADSPVHLAGGTFSASKDIKDDFAPSGETEFGTFENTAYTQGPGMTREASKAGYNNDFAPSGETEFGNLENKTYAKGRGTKHGTFKAEYDFTSSGEAAFGKTGVKGLGAKHEAPKAEKTSSVTSGFASLNVTNVNTTTRNIGSGAVTPSHSTEEDREHLSTFETWGTPAARGKPASRVRRIIIRGFPAAWCTPAKILSLVHGGTIESIHITSSGTAHILFCEHEACKAFYDKYPNGIDLDKERKITVFVDMGEEVDVISSQLSFNLSVGATRAVRAVGVDMKTTMEQLYNLAGGSGREVEKVVHSWVPGDACNVIFRFCSIEDAVRFRASLIRNVDYEQCNVQYAADPCEVATGYHAD</sequence>
<reference evidence="2 3" key="1">
    <citation type="submission" date="2018-02" db="EMBL/GenBank/DDBJ databases">
        <title>The genomes of Aspergillus section Nigri reveals drivers in fungal speciation.</title>
        <authorList>
            <consortium name="DOE Joint Genome Institute"/>
            <person name="Vesth T.C."/>
            <person name="Nybo J."/>
            <person name="Theobald S."/>
            <person name="Brandl J."/>
            <person name="Frisvad J.C."/>
            <person name="Nielsen K.F."/>
            <person name="Lyhne E.K."/>
            <person name="Kogle M.E."/>
            <person name="Kuo A."/>
            <person name="Riley R."/>
            <person name="Clum A."/>
            <person name="Nolan M."/>
            <person name="Lipzen A."/>
            <person name="Salamov A."/>
            <person name="Henrissat B."/>
            <person name="Wiebenga A."/>
            <person name="De vries R.P."/>
            <person name="Grigoriev I.V."/>
            <person name="Mortensen U.H."/>
            <person name="Andersen M.R."/>
            <person name="Baker S.E."/>
        </authorList>
    </citation>
    <scope>NUCLEOTIDE SEQUENCE [LARGE SCALE GENOMIC DNA]</scope>
    <source>
        <strain evidence="2 3">CBS 707.79</strain>
    </source>
</reference>
<evidence type="ECO:0000256" key="1">
    <source>
        <dbReference type="SAM" id="MobiDB-lite"/>
    </source>
</evidence>
<evidence type="ECO:0000313" key="2">
    <source>
        <dbReference type="EMBL" id="PYH94132.1"/>
    </source>
</evidence>